<name>A0ABS4IF87_9BACI</name>
<accession>A0ABS4IF87</accession>
<sequence>MRWTKKDIKTYMDSKEYIDTIVVPLNPFQLSNDNDLEKITFQSEVLTVFTQEIEKELTGRILLTPTYHYLKSSSKDNEVERINTWIKDIQEQNFTQIFFISFDSSWRQYEQALHGELLWLPGIHSGDLNSKEMHNVIRDQVEQVVELIRSYWKTSQ</sequence>
<dbReference type="Pfam" id="PF10673">
    <property type="entry name" value="DUF2487"/>
    <property type="match status" value="1"/>
</dbReference>
<keyword evidence="2" id="KW-1185">Reference proteome</keyword>
<dbReference type="EMBL" id="JAGGKX010000007">
    <property type="protein sequence ID" value="MBP1969601.1"/>
    <property type="molecule type" value="Genomic_DNA"/>
</dbReference>
<evidence type="ECO:0000313" key="2">
    <source>
        <dbReference type="Proteomes" id="UP001519345"/>
    </source>
</evidence>
<reference evidence="1 2" key="1">
    <citation type="submission" date="2021-03" db="EMBL/GenBank/DDBJ databases">
        <title>Genomic Encyclopedia of Type Strains, Phase IV (KMG-IV): sequencing the most valuable type-strain genomes for metagenomic binning, comparative biology and taxonomic classification.</title>
        <authorList>
            <person name="Goeker M."/>
        </authorList>
    </citation>
    <scope>NUCLEOTIDE SEQUENCE [LARGE SCALE GENOMIC DNA]</scope>
    <source>
        <strain evidence="1 2">DSM 25609</strain>
    </source>
</reference>
<comment type="caution">
    <text evidence="1">The sequence shown here is derived from an EMBL/GenBank/DDBJ whole genome shotgun (WGS) entry which is preliminary data.</text>
</comment>
<dbReference type="Proteomes" id="UP001519345">
    <property type="component" value="Unassembled WGS sequence"/>
</dbReference>
<evidence type="ECO:0000313" key="1">
    <source>
        <dbReference type="EMBL" id="MBP1969601.1"/>
    </source>
</evidence>
<dbReference type="RefSeq" id="WP_209462791.1">
    <property type="nucleotide sequence ID" value="NZ_CP110224.1"/>
</dbReference>
<proteinExistence type="predicted"/>
<gene>
    <name evidence="1" type="ORF">J2Z83_001708</name>
</gene>
<protein>
    <recommendedName>
        <fullName evidence="3">DUF2487 family protein</fullName>
    </recommendedName>
</protein>
<dbReference type="InterPro" id="IPR019615">
    <property type="entry name" value="DUF2487"/>
</dbReference>
<evidence type="ECO:0008006" key="3">
    <source>
        <dbReference type="Google" id="ProtNLM"/>
    </source>
</evidence>
<organism evidence="1 2">
    <name type="scientific">Virgibacillus natechei</name>
    <dbReference type="NCBI Taxonomy" id="1216297"/>
    <lineage>
        <taxon>Bacteria</taxon>
        <taxon>Bacillati</taxon>
        <taxon>Bacillota</taxon>
        <taxon>Bacilli</taxon>
        <taxon>Bacillales</taxon>
        <taxon>Bacillaceae</taxon>
        <taxon>Virgibacillus</taxon>
    </lineage>
</organism>